<dbReference type="Gene3D" id="1.25.10.90">
    <property type="match status" value="1"/>
</dbReference>
<sequence length="235" mass="26154">MQLSEVMQELEGYANPNTKRIYTNHGAREPIFGVRVGDLKKIVKKVKADHELSLRLFETGNVDAMYLAGLIAEPKRMTPDLLRTWARQAYWYMVSEYSVAGVAAEGSHGWELGLEWIEAPEDHVSSCGWATLGALLSLRRDEDLDLTAISGLMRRVEETIAEAPNRTRYTMNNFVICVGCYVAPLLDEARAVAARIGKVSVDMGGTACKVPFAPDYIEKVVSMGRVGKKRKKARC</sequence>
<dbReference type="AlphaFoldDB" id="A0A8A4TGK1"/>
<keyword evidence="2" id="KW-1185">Reference proteome</keyword>
<dbReference type="Proteomes" id="UP000663929">
    <property type="component" value="Chromosome"/>
</dbReference>
<organism evidence="1 2">
    <name type="scientific">Sulfidibacter corallicola</name>
    <dbReference type="NCBI Taxonomy" id="2818388"/>
    <lineage>
        <taxon>Bacteria</taxon>
        <taxon>Pseudomonadati</taxon>
        <taxon>Acidobacteriota</taxon>
        <taxon>Holophagae</taxon>
        <taxon>Acanthopleuribacterales</taxon>
        <taxon>Acanthopleuribacteraceae</taxon>
        <taxon>Sulfidibacter</taxon>
    </lineage>
</organism>
<dbReference type="PANTHER" id="PTHR41291">
    <property type="entry name" value="DNA ALKYLATION REPAIR PROTEIN"/>
    <property type="match status" value="1"/>
</dbReference>
<protein>
    <submittedName>
        <fullName evidence="1">DNA alkylation repair protein</fullName>
    </submittedName>
</protein>
<evidence type="ECO:0000313" key="1">
    <source>
        <dbReference type="EMBL" id="QTD49199.1"/>
    </source>
</evidence>
<gene>
    <name evidence="1" type="ORF">J3U87_26745</name>
</gene>
<dbReference type="EMBL" id="CP071793">
    <property type="protein sequence ID" value="QTD49199.1"/>
    <property type="molecule type" value="Genomic_DNA"/>
</dbReference>
<dbReference type="InterPro" id="IPR014825">
    <property type="entry name" value="DNA_alkylation"/>
</dbReference>
<dbReference type="RefSeq" id="WP_237378842.1">
    <property type="nucleotide sequence ID" value="NZ_CP071793.1"/>
</dbReference>
<proteinExistence type="predicted"/>
<dbReference type="SUPFAM" id="SSF48371">
    <property type="entry name" value="ARM repeat"/>
    <property type="match status" value="1"/>
</dbReference>
<evidence type="ECO:0000313" key="2">
    <source>
        <dbReference type="Proteomes" id="UP000663929"/>
    </source>
</evidence>
<dbReference type="PANTHER" id="PTHR41291:SF1">
    <property type="entry name" value="DNA ALKYLATION REPAIR PROTEIN"/>
    <property type="match status" value="1"/>
</dbReference>
<dbReference type="CDD" id="cd06561">
    <property type="entry name" value="AlkD_like"/>
    <property type="match status" value="1"/>
</dbReference>
<name>A0A8A4TGK1_SULCO</name>
<dbReference type="Pfam" id="PF08713">
    <property type="entry name" value="DNA_alkylation"/>
    <property type="match status" value="1"/>
</dbReference>
<dbReference type="KEGG" id="scor:J3U87_26745"/>
<reference evidence="1" key="1">
    <citation type="submission" date="2021-03" db="EMBL/GenBank/DDBJ databases">
        <title>Acanthopleuribacteraceae sp. M133.</title>
        <authorList>
            <person name="Wang G."/>
        </authorList>
    </citation>
    <scope>NUCLEOTIDE SEQUENCE</scope>
    <source>
        <strain evidence="1">M133</strain>
    </source>
</reference>
<accession>A0A8A4TGK1</accession>
<dbReference type="InterPro" id="IPR016024">
    <property type="entry name" value="ARM-type_fold"/>
</dbReference>